<proteinExistence type="predicted"/>
<dbReference type="Proteomes" id="UP000523821">
    <property type="component" value="Unassembled WGS sequence"/>
</dbReference>
<reference evidence="2 3" key="1">
    <citation type="submission" date="2020-08" db="EMBL/GenBank/DDBJ databases">
        <title>Genomic Encyclopedia of Type Strains, Phase IV (KMG-IV): sequencing the most valuable type-strain genomes for metagenomic binning, comparative biology and taxonomic classification.</title>
        <authorList>
            <person name="Goeker M."/>
        </authorList>
    </citation>
    <scope>NUCLEOTIDE SEQUENCE [LARGE SCALE GENOMIC DNA]</scope>
    <source>
        <strain evidence="2 3">DSM 16268</strain>
    </source>
</reference>
<protein>
    <submittedName>
        <fullName evidence="2">Muconolactone delta-isomerase</fullName>
    </submittedName>
</protein>
<dbReference type="AlphaFoldDB" id="A0A7W9FP64"/>
<evidence type="ECO:0000313" key="2">
    <source>
        <dbReference type="EMBL" id="MBB5754302.1"/>
    </source>
</evidence>
<evidence type="ECO:0000259" key="1">
    <source>
        <dbReference type="Pfam" id="PF02426"/>
    </source>
</evidence>
<dbReference type="RefSeq" id="WP_183857750.1">
    <property type="nucleotide sequence ID" value="NZ_JACHOO010000007.1"/>
</dbReference>
<feature type="domain" description="Muconolactone isomerase" evidence="1">
    <location>
        <begin position="1"/>
        <end position="74"/>
    </location>
</feature>
<dbReference type="InterPro" id="IPR011008">
    <property type="entry name" value="Dimeric_a/b-barrel"/>
</dbReference>
<name>A0A7W9FP64_9HYPH</name>
<keyword evidence="3" id="KW-1185">Reference proteome</keyword>
<dbReference type="EMBL" id="JACHOO010000007">
    <property type="protein sequence ID" value="MBB5754302.1"/>
    <property type="molecule type" value="Genomic_DNA"/>
</dbReference>
<sequence length="95" mass="11017">MQFMVVMRRRSERFTDEDFKALVAEEQAEARKLYMEGLLRQIWYRGDTGGGVLLLEADDLDAARAAINRLPFVERDMLELTEFMPLKPFGGFGLR</sequence>
<comment type="caution">
    <text evidence="2">The sequence shown here is derived from an EMBL/GenBank/DDBJ whole genome shotgun (WGS) entry which is preliminary data.</text>
</comment>
<evidence type="ECO:0000313" key="3">
    <source>
        <dbReference type="Proteomes" id="UP000523821"/>
    </source>
</evidence>
<dbReference type="Pfam" id="PF02426">
    <property type="entry name" value="MIase"/>
    <property type="match status" value="1"/>
</dbReference>
<gene>
    <name evidence="2" type="ORF">GGQ63_003383</name>
</gene>
<dbReference type="Gene3D" id="3.30.70.1060">
    <property type="entry name" value="Dimeric alpha+beta barrel"/>
    <property type="match status" value="1"/>
</dbReference>
<dbReference type="SUPFAM" id="SSF54909">
    <property type="entry name" value="Dimeric alpha+beta barrel"/>
    <property type="match status" value="1"/>
</dbReference>
<dbReference type="GO" id="GO:0016853">
    <property type="term" value="F:isomerase activity"/>
    <property type="evidence" value="ECO:0007669"/>
    <property type="project" value="UniProtKB-KW"/>
</dbReference>
<keyword evidence="2" id="KW-0413">Isomerase</keyword>
<accession>A0A7W9FP64</accession>
<organism evidence="2 3">
    <name type="scientific">Prosthecomicrobium pneumaticum</name>
    <dbReference type="NCBI Taxonomy" id="81895"/>
    <lineage>
        <taxon>Bacteria</taxon>
        <taxon>Pseudomonadati</taxon>
        <taxon>Pseudomonadota</taxon>
        <taxon>Alphaproteobacteria</taxon>
        <taxon>Hyphomicrobiales</taxon>
        <taxon>Kaistiaceae</taxon>
        <taxon>Prosthecomicrobium</taxon>
    </lineage>
</organism>
<dbReference type="InterPro" id="IPR026029">
    <property type="entry name" value="MLI_dom"/>
</dbReference>